<evidence type="ECO:0000313" key="2">
    <source>
        <dbReference type="Proteomes" id="UP000649232"/>
    </source>
</evidence>
<dbReference type="RefSeq" id="WP_198825053.1">
    <property type="nucleotide sequence ID" value="NZ_JAEILT010000019.1"/>
</dbReference>
<comment type="caution">
    <text evidence="1">The sequence shown here is derived from an EMBL/GenBank/DDBJ whole genome shotgun (WGS) entry which is preliminary data.</text>
</comment>
<evidence type="ECO:0000313" key="1">
    <source>
        <dbReference type="EMBL" id="MBJ2137446.1"/>
    </source>
</evidence>
<protein>
    <recommendedName>
        <fullName evidence="3">Transposase</fullName>
    </recommendedName>
</protein>
<dbReference type="EMBL" id="JAEILT010000019">
    <property type="protein sequence ID" value="MBJ2137446.1"/>
    <property type="molecule type" value="Genomic_DNA"/>
</dbReference>
<sequence length="88" mass="9938">MDKDIIKSIRVSYSKSDKLIVGLDAFSNLHVAMYTGQGSYDSRPIERFVDEIRDTVRQLYKAGQLIPDGTTLSSHGTVVLKRLKHIED</sequence>
<accession>A0ABS0WG50</accession>
<dbReference type="Proteomes" id="UP000649232">
    <property type="component" value="Unassembled WGS sequence"/>
</dbReference>
<proteinExistence type="predicted"/>
<name>A0ABS0WG50_9ALTE</name>
<gene>
    <name evidence="1" type="ORF">JEU11_13375</name>
</gene>
<organism evidence="1 2">
    <name type="scientific">Paraglaciecola chathamensis</name>
    <dbReference type="NCBI Taxonomy" id="368405"/>
    <lineage>
        <taxon>Bacteria</taxon>
        <taxon>Pseudomonadati</taxon>
        <taxon>Pseudomonadota</taxon>
        <taxon>Gammaproteobacteria</taxon>
        <taxon>Alteromonadales</taxon>
        <taxon>Alteromonadaceae</taxon>
        <taxon>Paraglaciecola</taxon>
    </lineage>
</organism>
<reference evidence="1 2" key="1">
    <citation type="submission" date="2020-12" db="EMBL/GenBank/DDBJ databases">
        <title>Draft genome sequences of nine environmental bacterial isolates colonizing plastic.</title>
        <authorList>
            <person name="Borre I."/>
            <person name="Sonnenschein E.C."/>
        </authorList>
    </citation>
    <scope>NUCLEOTIDE SEQUENCE [LARGE SCALE GENOMIC DNA]</scope>
    <source>
        <strain evidence="1 2">IB30</strain>
    </source>
</reference>
<evidence type="ECO:0008006" key="3">
    <source>
        <dbReference type="Google" id="ProtNLM"/>
    </source>
</evidence>